<name>A0A2P5AX16_TREOI</name>
<accession>A0A2P5AX16</accession>
<keyword evidence="1" id="KW-1133">Transmembrane helix</keyword>
<feature type="transmembrane region" description="Helical" evidence="1">
    <location>
        <begin position="79"/>
        <end position="100"/>
    </location>
</feature>
<evidence type="ECO:0000313" key="3">
    <source>
        <dbReference type="Proteomes" id="UP000237000"/>
    </source>
</evidence>
<reference evidence="3" key="1">
    <citation type="submission" date="2016-06" db="EMBL/GenBank/DDBJ databases">
        <title>Parallel loss of symbiosis genes in relatives of nitrogen-fixing non-legume Parasponia.</title>
        <authorList>
            <person name="Van Velzen R."/>
            <person name="Holmer R."/>
            <person name="Bu F."/>
            <person name="Rutten L."/>
            <person name="Van Zeijl A."/>
            <person name="Liu W."/>
            <person name="Santuari L."/>
            <person name="Cao Q."/>
            <person name="Sharma T."/>
            <person name="Shen D."/>
            <person name="Roswanjaya Y."/>
            <person name="Wardhani T."/>
            <person name="Kalhor M.S."/>
            <person name="Jansen J."/>
            <person name="Van den Hoogen J."/>
            <person name="Gungor B."/>
            <person name="Hartog M."/>
            <person name="Hontelez J."/>
            <person name="Verver J."/>
            <person name="Yang W.-C."/>
            <person name="Schijlen E."/>
            <person name="Repin R."/>
            <person name="Schilthuizen M."/>
            <person name="Schranz E."/>
            <person name="Heidstra R."/>
            <person name="Miyata K."/>
            <person name="Fedorova E."/>
            <person name="Kohlen W."/>
            <person name="Bisseling T."/>
            <person name="Smit S."/>
            <person name="Geurts R."/>
        </authorList>
    </citation>
    <scope>NUCLEOTIDE SEQUENCE [LARGE SCALE GENOMIC DNA]</scope>
    <source>
        <strain evidence="3">cv. RG33-2</strain>
    </source>
</reference>
<gene>
    <name evidence="2" type="ORF">TorRG33x02_338750</name>
</gene>
<evidence type="ECO:0000313" key="2">
    <source>
        <dbReference type="EMBL" id="PON41104.1"/>
    </source>
</evidence>
<keyword evidence="1" id="KW-0472">Membrane</keyword>
<sequence>LKKKLYTTFLAAATFSSRSSPPHHHHHFTCSLPTIVHNRSESSNTTAAYFQAFNTVLVASLHQTATNLLPLVLESLRVTFFHIFTLSMVLLVGKLINMCFDPC</sequence>
<dbReference type="InParanoid" id="A0A2P5AX16"/>
<proteinExistence type="predicted"/>
<feature type="non-terminal residue" evidence="2">
    <location>
        <position position="1"/>
    </location>
</feature>
<keyword evidence="3" id="KW-1185">Reference proteome</keyword>
<dbReference type="AlphaFoldDB" id="A0A2P5AX16"/>
<evidence type="ECO:0000256" key="1">
    <source>
        <dbReference type="SAM" id="Phobius"/>
    </source>
</evidence>
<keyword evidence="1" id="KW-0812">Transmembrane</keyword>
<protein>
    <submittedName>
        <fullName evidence="2">Uncharacterized protein</fullName>
    </submittedName>
</protein>
<dbReference type="Proteomes" id="UP000237000">
    <property type="component" value="Unassembled WGS sequence"/>
</dbReference>
<organism evidence="2 3">
    <name type="scientific">Trema orientale</name>
    <name type="common">Charcoal tree</name>
    <name type="synonym">Celtis orientalis</name>
    <dbReference type="NCBI Taxonomy" id="63057"/>
    <lineage>
        <taxon>Eukaryota</taxon>
        <taxon>Viridiplantae</taxon>
        <taxon>Streptophyta</taxon>
        <taxon>Embryophyta</taxon>
        <taxon>Tracheophyta</taxon>
        <taxon>Spermatophyta</taxon>
        <taxon>Magnoliopsida</taxon>
        <taxon>eudicotyledons</taxon>
        <taxon>Gunneridae</taxon>
        <taxon>Pentapetalae</taxon>
        <taxon>rosids</taxon>
        <taxon>fabids</taxon>
        <taxon>Rosales</taxon>
        <taxon>Cannabaceae</taxon>
        <taxon>Trema</taxon>
    </lineage>
</organism>
<dbReference type="EMBL" id="JXTC01000669">
    <property type="protein sequence ID" value="PON41104.1"/>
    <property type="molecule type" value="Genomic_DNA"/>
</dbReference>
<comment type="caution">
    <text evidence="2">The sequence shown here is derived from an EMBL/GenBank/DDBJ whole genome shotgun (WGS) entry which is preliminary data.</text>
</comment>